<dbReference type="EMBL" id="ALQB01000175">
    <property type="protein sequence ID" value="EJZ06882.1"/>
    <property type="molecule type" value="Genomic_DNA"/>
</dbReference>
<accession>K0UI35</accession>
<dbReference type="AlphaFoldDB" id="K0UI35"/>
<reference evidence="1 2" key="1">
    <citation type="journal article" date="2012" name="J. Bacteriol.">
        <title>Complete Genome Sequence of Mycobacterium fortuitum subsp. fortuitum Type Strain DSM46621.</title>
        <authorList>
            <person name="Ho Y.S."/>
            <person name="Adroub S.A."/>
            <person name="Aleisa F."/>
            <person name="Mahmood H."/>
            <person name="Othoum G."/>
            <person name="Rashid F."/>
            <person name="Zaher M."/>
            <person name="Ali S."/>
            <person name="Bitter W."/>
            <person name="Pain A."/>
            <person name="Abdallah A.M."/>
        </authorList>
    </citation>
    <scope>NUCLEOTIDE SEQUENCE [LARGE SCALE GENOMIC DNA]</scope>
    <source>
        <strain evidence="2">DSM46621</strain>
    </source>
</reference>
<gene>
    <name evidence="1" type="ORF">MFORT_27361</name>
</gene>
<comment type="caution">
    <text evidence="1">The sequence shown here is derived from an EMBL/GenBank/DDBJ whole genome shotgun (WGS) entry which is preliminary data.</text>
</comment>
<organism evidence="1 2">
    <name type="scientific">Mycolicibacterium fortuitum subsp. fortuitum DSM 46621 = ATCC 6841 = JCM 6387</name>
    <dbReference type="NCBI Taxonomy" id="1214102"/>
    <lineage>
        <taxon>Bacteria</taxon>
        <taxon>Bacillati</taxon>
        <taxon>Actinomycetota</taxon>
        <taxon>Actinomycetes</taxon>
        <taxon>Mycobacteriales</taxon>
        <taxon>Mycobacteriaceae</taxon>
        <taxon>Mycolicibacterium</taxon>
    </lineage>
</organism>
<proteinExistence type="predicted"/>
<dbReference type="Proteomes" id="UP000006043">
    <property type="component" value="Unassembled WGS sequence"/>
</dbReference>
<evidence type="ECO:0000313" key="1">
    <source>
        <dbReference type="EMBL" id="EJZ06882.1"/>
    </source>
</evidence>
<protein>
    <submittedName>
        <fullName evidence="1">TetR family transcriptional regulator</fullName>
    </submittedName>
</protein>
<evidence type="ECO:0000313" key="2">
    <source>
        <dbReference type="Proteomes" id="UP000006043"/>
    </source>
</evidence>
<dbReference type="HOGENOM" id="CLU_2955602_0_0_11"/>
<dbReference type="PATRIC" id="fig|1214102.3.peg.5377"/>
<dbReference type="Gene3D" id="1.10.357.10">
    <property type="entry name" value="Tetracycline Repressor, domain 2"/>
    <property type="match status" value="1"/>
</dbReference>
<name>K0UI35_MYCFO</name>
<sequence>MPPRRVEEVVAELTAFAVAQSDGVFFAWHLEPDSTDLTRMYRRLWQAVTALIPILLEET</sequence>